<sequence length="550" mass="63596">MPRLMAYTVRVCPTHGRVWFPERKIARKGSRAHLRSRLQNQDDSDSDEDKTVWEYCRKVFGSSSVSGVNHIALAKTRRRRFFWVFIFTVSLVGFFYQLGAFMVQYREFQSIVQIDIQNAGSLMFPAVTLCNANRFKKSKFCTKFREFCPRNLSTMESLTDKELFDFQLTILREGRSDLRHSLGHTLEDLLVSCSFTGRPSIRGDSCFRRFKEFYDPDLGNCYTFTPQAQNGEEELRSTEADVWQKMSDLVLVVNVETSEYLEPDRDAAVLVTFHSPEVYPDPFSDGTEVKPGNSYNFGLKKPLWKCSQHLTVPTARIMRVCLGTNFTIKLSAPDLNFKKKIPLFATSLNVLQMCTAECSQSLQLKECNYVTVELSLFFDALPWKQESFDPEKIECAERVSNETKEYCRSLCRVPCKQSNYETTMDSSTWPRRAKVSEEAELGKWRRRPFYEITNNLAHVRAYFTTMEESTLKHSPKYQPLEMFSHIGGYVGIWLGISLLALCEFIEGAIRVFSFILNQRRQKKSKSTGKTAQLGQRQKKKPILVKQNTKH</sequence>
<evidence type="ECO:0000256" key="2">
    <source>
        <dbReference type="ARBA" id="ARBA00007193"/>
    </source>
</evidence>
<evidence type="ECO:0000256" key="11">
    <source>
        <dbReference type="ARBA" id="ARBA00023303"/>
    </source>
</evidence>
<dbReference type="GO" id="GO:0015280">
    <property type="term" value="F:ligand-gated sodium channel activity"/>
    <property type="evidence" value="ECO:0007669"/>
    <property type="project" value="TreeGrafter"/>
</dbReference>
<keyword evidence="11 12" id="KW-0407">Ion channel</keyword>
<evidence type="ECO:0000256" key="8">
    <source>
        <dbReference type="ARBA" id="ARBA00023065"/>
    </source>
</evidence>
<keyword evidence="16" id="KW-1185">Reference proteome</keyword>
<organism evidence="15 16">
    <name type="scientific">Caerostris darwini</name>
    <dbReference type="NCBI Taxonomy" id="1538125"/>
    <lineage>
        <taxon>Eukaryota</taxon>
        <taxon>Metazoa</taxon>
        <taxon>Ecdysozoa</taxon>
        <taxon>Arthropoda</taxon>
        <taxon>Chelicerata</taxon>
        <taxon>Arachnida</taxon>
        <taxon>Araneae</taxon>
        <taxon>Araneomorphae</taxon>
        <taxon>Entelegynae</taxon>
        <taxon>Araneoidea</taxon>
        <taxon>Araneidae</taxon>
        <taxon>Caerostris</taxon>
    </lineage>
</organism>
<gene>
    <name evidence="15" type="primary">asic4a</name>
    <name evidence="15" type="ORF">CDAR_257231</name>
</gene>
<evidence type="ECO:0000256" key="7">
    <source>
        <dbReference type="ARBA" id="ARBA00023053"/>
    </source>
</evidence>
<name>A0AAV4PNH0_9ARAC</name>
<comment type="caution">
    <text evidence="15">The sequence shown here is derived from an EMBL/GenBank/DDBJ whole genome shotgun (WGS) entry which is preliminary data.</text>
</comment>
<evidence type="ECO:0000256" key="10">
    <source>
        <dbReference type="ARBA" id="ARBA00023201"/>
    </source>
</evidence>
<dbReference type="Pfam" id="PF00858">
    <property type="entry name" value="ASC"/>
    <property type="match status" value="1"/>
</dbReference>
<protein>
    <submittedName>
        <fullName evidence="15">Acid-sensing ion channel 4-A</fullName>
    </submittedName>
</protein>
<feature type="compositionally biased region" description="Basic residues" evidence="13">
    <location>
        <begin position="536"/>
        <end position="550"/>
    </location>
</feature>
<evidence type="ECO:0000256" key="4">
    <source>
        <dbReference type="ARBA" id="ARBA00022461"/>
    </source>
</evidence>
<evidence type="ECO:0000256" key="3">
    <source>
        <dbReference type="ARBA" id="ARBA00022448"/>
    </source>
</evidence>
<dbReference type="PANTHER" id="PTHR11690">
    <property type="entry name" value="AMILORIDE-SENSITIVE SODIUM CHANNEL-RELATED"/>
    <property type="match status" value="1"/>
</dbReference>
<keyword evidence="7" id="KW-0915">Sodium</keyword>
<keyword evidence="10 12" id="KW-0739">Sodium transport</keyword>
<evidence type="ECO:0000256" key="6">
    <source>
        <dbReference type="ARBA" id="ARBA00022989"/>
    </source>
</evidence>
<evidence type="ECO:0000313" key="15">
    <source>
        <dbReference type="EMBL" id="GIX97686.1"/>
    </source>
</evidence>
<accession>A0AAV4PNH0</accession>
<dbReference type="AlphaFoldDB" id="A0AAV4PNH0"/>
<dbReference type="Proteomes" id="UP001054837">
    <property type="component" value="Unassembled WGS sequence"/>
</dbReference>
<reference evidence="15 16" key="1">
    <citation type="submission" date="2021-06" db="EMBL/GenBank/DDBJ databases">
        <title>Caerostris darwini draft genome.</title>
        <authorList>
            <person name="Kono N."/>
            <person name="Arakawa K."/>
        </authorList>
    </citation>
    <scope>NUCLEOTIDE SEQUENCE [LARGE SCALE GENOMIC DNA]</scope>
</reference>
<feature type="transmembrane region" description="Helical" evidence="14">
    <location>
        <begin position="492"/>
        <end position="516"/>
    </location>
</feature>
<evidence type="ECO:0000256" key="14">
    <source>
        <dbReference type="SAM" id="Phobius"/>
    </source>
</evidence>
<proteinExistence type="inferred from homology"/>
<dbReference type="Gene3D" id="2.60.470.10">
    <property type="entry name" value="Acid-sensing ion channels like domains"/>
    <property type="match status" value="1"/>
</dbReference>
<evidence type="ECO:0000256" key="13">
    <source>
        <dbReference type="SAM" id="MobiDB-lite"/>
    </source>
</evidence>
<dbReference type="Gene3D" id="1.10.287.770">
    <property type="entry name" value="YojJ-like"/>
    <property type="match status" value="1"/>
</dbReference>
<dbReference type="PRINTS" id="PR01078">
    <property type="entry name" value="AMINACHANNEL"/>
</dbReference>
<keyword evidence="6 14" id="KW-1133">Transmembrane helix</keyword>
<dbReference type="GO" id="GO:0005886">
    <property type="term" value="C:plasma membrane"/>
    <property type="evidence" value="ECO:0007669"/>
    <property type="project" value="TreeGrafter"/>
</dbReference>
<dbReference type="EMBL" id="BPLQ01003064">
    <property type="protein sequence ID" value="GIX97686.1"/>
    <property type="molecule type" value="Genomic_DNA"/>
</dbReference>
<evidence type="ECO:0000313" key="16">
    <source>
        <dbReference type="Proteomes" id="UP001054837"/>
    </source>
</evidence>
<keyword evidence="4 12" id="KW-0894">Sodium channel</keyword>
<keyword evidence="5 12" id="KW-0812">Transmembrane</keyword>
<evidence type="ECO:0000256" key="5">
    <source>
        <dbReference type="ARBA" id="ARBA00022692"/>
    </source>
</evidence>
<evidence type="ECO:0000256" key="9">
    <source>
        <dbReference type="ARBA" id="ARBA00023136"/>
    </source>
</evidence>
<evidence type="ECO:0000256" key="12">
    <source>
        <dbReference type="RuleBase" id="RU000679"/>
    </source>
</evidence>
<keyword evidence="3 12" id="KW-0813">Transport</keyword>
<evidence type="ECO:0000256" key="1">
    <source>
        <dbReference type="ARBA" id="ARBA00004141"/>
    </source>
</evidence>
<comment type="similarity">
    <text evidence="2 12">Belongs to the amiloride-sensitive sodium channel (TC 1.A.6) family.</text>
</comment>
<comment type="subcellular location">
    <subcellularLocation>
        <location evidence="1">Membrane</location>
        <topology evidence="1">Multi-pass membrane protein</topology>
    </subcellularLocation>
</comment>
<feature type="region of interest" description="Disordered" evidence="13">
    <location>
        <begin position="525"/>
        <end position="550"/>
    </location>
</feature>
<feature type="transmembrane region" description="Helical" evidence="14">
    <location>
        <begin position="81"/>
        <end position="103"/>
    </location>
</feature>
<dbReference type="InterPro" id="IPR001873">
    <property type="entry name" value="ENaC"/>
</dbReference>
<keyword evidence="8 12" id="KW-0406">Ion transport</keyword>
<keyword evidence="9 14" id="KW-0472">Membrane</keyword>
<dbReference type="PANTHER" id="PTHR11690:SF248">
    <property type="entry name" value="PICKPOCKET 17, ISOFORM A"/>
    <property type="match status" value="1"/>
</dbReference>